<dbReference type="EMBL" id="AP023099">
    <property type="protein sequence ID" value="BCE87607.1"/>
    <property type="molecule type" value="Genomic_DNA"/>
</dbReference>
<reference evidence="8" key="9">
    <citation type="submission" date="2020-05" db="EMBL/GenBank/DDBJ databases">
        <title>Complete genome sequence of Bradyrhizobium diazoefficiens XF9 isolated from soybean nodule.</title>
        <authorList>
            <person name="Noda R."/>
            <person name="Kakizaki K."/>
            <person name="Minamisawa K."/>
        </authorList>
    </citation>
    <scope>NUCLEOTIDE SEQUENCE</scope>
    <source>
        <strain evidence="8">XF9</strain>
    </source>
</reference>
<dbReference type="EMBL" id="AP023097">
    <property type="protein sequence ID" value="BCE70358.1"/>
    <property type="molecule type" value="Genomic_DNA"/>
</dbReference>
<dbReference type="EMBL" id="AP023094">
    <property type="protein sequence ID" value="BCE44059.1"/>
    <property type="molecule type" value="Genomic_DNA"/>
</dbReference>
<organism evidence="4">
    <name type="scientific">Bradyrhizobium diazoefficiens</name>
    <dbReference type="NCBI Taxonomy" id="1355477"/>
    <lineage>
        <taxon>Bacteria</taxon>
        <taxon>Pseudomonadati</taxon>
        <taxon>Pseudomonadota</taxon>
        <taxon>Alphaproteobacteria</taxon>
        <taxon>Hyphomicrobiales</taxon>
        <taxon>Nitrobacteraceae</taxon>
        <taxon>Bradyrhizobium</taxon>
    </lineage>
</organism>
<sequence>MEGFSRLSDYLGNVKALIIPKIVRIFFEESLRLTVRDGRMTRSSREIFERCGRCEIKTGVLQLDEAVRVSPN</sequence>
<dbReference type="GeneID" id="46496061"/>
<evidence type="ECO:0000313" key="3">
    <source>
        <dbReference type="EMBL" id="BCE35377.1"/>
    </source>
</evidence>
<proteinExistence type="predicted"/>
<dbReference type="EMBL" id="AP023092">
    <property type="protein sequence ID" value="BCE26637.1"/>
    <property type="molecule type" value="Genomic_DNA"/>
</dbReference>
<evidence type="ECO:0000313" key="7">
    <source>
        <dbReference type="EMBL" id="BCE70358.1"/>
    </source>
</evidence>
<protein>
    <submittedName>
        <fullName evidence="4">Uncharacterized protein</fullName>
    </submittedName>
</protein>
<reference evidence="4" key="5">
    <citation type="submission" date="2020-05" db="EMBL/GenBank/DDBJ databases">
        <title>Complete genome sequence of Bradyrhizobium diazoefficiens XF4 isolated from soybean nodule.</title>
        <authorList>
            <person name="Noda R."/>
            <person name="Kakizaki K."/>
            <person name="Minamisawa K."/>
        </authorList>
    </citation>
    <scope>NUCLEOTIDE SEQUENCE</scope>
    <source>
        <strain evidence="4">XF4</strain>
    </source>
</reference>
<evidence type="ECO:0000313" key="4">
    <source>
        <dbReference type="EMBL" id="BCE44059.1"/>
    </source>
</evidence>
<gene>
    <name evidence="9" type="ORF">XF10B_04050</name>
    <name evidence="1" type="ORF">XF1B_04070</name>
    <name evidence="2" type="ORF">XF2B_04060</name>
    <name evidence="3" type="ORF">XF3B_04080</name>
    <name evidence="4" type="ORF">XF4B_04080</name>
    <name evidence="5" type="ORF">XF5B_04050</name>
    <name evidence="6" type="ORF">XF6B_04070</name>
    <name evidence="7" type="ORF">XF8B_04690</name>
    <name evidence="8" type="ORF">XF9B_04090</name>
</gene>
<dbReference type="EMBL" id="AP023093">
    <property type="protein sequence ID" value="BCE35377.1"/>
    <property type="molecule type" value="Genomic_DNA"/>
</dbReference>
<reference evidence="3" key="4">
    <citation type="submission" date="2020-05" db="EMBL/GenBank/DDBJ databases">
        <title>Complete genome sequence of Bradyrhizobium diazoefficiens XF3 isolated from soybean nodule.</title>
        <authorList>
            <person name="Noda R."/>
            <person name="Kakizaki K."/>
            <person name="Minamisawa K."/>
        </authorList>
    </citation>
    <scope>NUCLEOTIDE SEQUENCE</scope>
    <source>
        <strain evidence="3">XF3</strain>
    </source>
</reference>
<evidence type="ECO:0000313" key="2">
    <source>
        <dbReference type="EMBL" id="BCE26637.1"/>
    </source>
</evidence>
<reference evidence="5" key="6">
    <citation type="submission" date="2020-05" db="EMBL/GenBank/DDBJ databases">
        <title>Complete genome sequence of Bradyrhizobium diazoefficiens XF5 isolated from soybean nodule.</title>
        <authorList>
            <person name="Noda R."/>
            <person name="Kakizaki K."/>
            <person name="Minamisawa K."/>
        </authorList>
    </citation>
    <scope>NUCLEOTIDE SEQUENCE</scope>
    <source>
        <strain evidence="5">XF5</strain>
    </source>
</reference>
<evidence type="ECO:0000313" key="9">
    <source>
        <dbReference type="EMBL" id="BCE87607.1"/>
    </source>
</evidence>
<dbReference type="EMBL" id="AP023096">
    <property type="protein sequence ID" value="BCE61608.1"/>
    <property type="molecule type" value="Genomic_DNA"/>
</dbReference>
<dbReference type="EMBL" id="AP023095">
    <property type="protein sequence ID" value="BCE52893.1"/>
    <property type="molecule type" value="Genomic_DNA"/>
</dbReference>
<dbReference type="AlphaFoldDB" id="A0A809YWE0"/>
<evidence type="ECO:0000313" key="1">
    <source>
        <dbReference type="EMBL" id="BCE17726.1"/>
    </source>
</evidence>
<name>A0A809YWE0_9BRAD</name>
<evidence type="ECO:0000313" key="5">
    <source>
        <dbReference type="EMBL" id="BCE52893.1"/>
    </source>
</evidence>
<reference evidence="7" key="8">
    <citation type="submission" date="2020-05" db="EMBL/GenBank/DDBJ databases">
        <title>Complete genome sequence of Bradyrhizobium diazoefficiens XF8 isolated from soybean nodule.</title>
        <authorList>
            <person name="Noda R."/>
            <person name="Kakizaki K."/>
            <person name="Minamisawa K."/>
        </authorList>
    </citation>
    <scope>NUCLEOTIDE SEQUENCE</scope>
    <source>
        <strain evidence="7">XF8</strain>
    </source>
</reference>
<reference evidence="1" key="1">
    <citation type="submission" date="2020-05" db="EMBL/GenBank/DDBJ databases">
        <title>Complete genome sequence of Bradyrhizobium diazoefficiens XF1 isolated from soybean nodule.</title>
        <authorList>
            <person name="Noda R."/>
            <person name="Kakizaki K."/>
            <person name="Minamisawa K."/>
        </authorList>
    </citation>
    <scope>NUCLEOTIDE SEQUENCE</scope>
    <source>
        <strain evidence="1">XF1</strain>
    </source>
</reference>
<accession>A0A809YWE0</accession>
<reference evidence="6" key="7">
    <citation type="submission" date="2020-05" db="EMBL/GenBank/DDBJ databases">
        <title>Complete genome sequence of Bradyrhizobium diazoefficiens XF6 isolated from soybean nodule.</title>
        <authorList>
            <person name="Noda R."/>
            <person name="Kakizaki K."/>
            <person name="Minamisawa K."/>
        </authorList>
    </citation>
    <scope>NUCLEOTIDE SEQUENCE</scope>
    <source>
        <strain evidence="6">XF6</strain>
    </source>
</reference>
<dbReference type="EMBL" id="AP023091">
    <property type="protein sequence ID" value="BCE17726.1"/>
    <property type="molecule type" value="Genomic_DNA"/>
</dbReference>
<evidence type="ECO:0000313" key="6">
    <source>
        <dbReference type="EMBL" id="BCE61608.1"/>
    </source>
</evidence>
<evidence type="ECO:0000313" key="8">
    <source>
        <dbReference type="EMBL" id="BCE78988.1"/>
    </source>
</evidence>
<reference evidence="9" key="2">
    <citation type="submission" date="2020-05" db="EMBL/GenBank/DDBJ databases">
        <title>Complete genome sequence of Bradyrhizobium diazoefficiens XF10 isolated from soybean nodule.</title>
        <authorList>
            <person name="Noda R."/>
            <person name="Kakizaki K."/>
            <person name="Minamisawa K."/>
        </authorList>
    </citation>
    <scope>NUCLEOTIDE SEQUENCE</scope>
    <source>
        <strain evidence="9">XF10</strain>
    </source>
</reference>
<dbReference type="RefSeq" id="WP_133414997.1">
    <property type="nucleotide sequence ID" value="NZ_AJQI01000001.1"/>
</dbReference>
<dbReference type="EMBL" id="AP023098">
    <property type="protein sequence ID" value="BCE78988.1"/>
    <property type="molecule type" value="Genomic_DNA"/>
</dbReference>
<reference evidence="2" key="3">
    <citation type="submission" date="2020-05" db="EMBL/GenBank/DDBJ databases">
        <title>Complete genome sequence of Bradyrhizobium diazoefficiens XF2 isolated from soybean nodule.</title>
        <authorList>
            <person name="Noda R."/>
            <person name="Kakizaki K."/>
            <person name="Minamisawa K."/>
        </authorList>
    </citation>
    <scope>NUCLEOTIDE SEQUENCE</scope>
    <source>
        <strain evidence="2">XF2</strain>
    </source>
</reference>